<keyword evidence="5" id="KW-1015">Disulfide bond</keyword>
<dbReference type="SUPFAM" id="SSF52833">
    <property type="entry name" value="Thioredoxin-like"/>
    <property type="match status" value="1"/>
</dbReference>
<gene>
    <name evidence="9" type="ORF">Krac_9295</name>
</gene>
<proteinExistence type="predicted"/>
<organism evidence="9 10">
    <name type="scientific">Ktedonobacter racemifer DSM 44963</name>
    <dbReference type="NCBI Taxonomy" id="485913"/>
    <lineage>
        <taxon>Bacteria</taxon>
        <taxon>Bacillati</taxon>
        <taxon>Chloroflexota</taxon>
        <taxon>Ktedonobacteria</taxon>
        <taxon>Ktedonobacterales</taxon>
        <taxon>Ktedonobacteraceae</taxon>
        <taxon>Ktedonobacter</taxon>
    </lineage>
</organism>
<dbReference type="Pfam" id="PF00578">
    <property type="entry name" value="AhpC-TSA"/>
    <property type="match status" value="1"/>
</dbReference>
<evidence type="ECO:0000256" key="4">
    <source>
        <dbReference type="ARBA" id="ARBA00023002"/>
    </source>
</evidence>
<keyword evidence="2" id="KW-0575">Peroxidase</keyword>
<dbReference type="CDD" id="cd03017">
    <property type="entry name" value="PRX_BCP"/>
    <property type="match status" value="1"/>
</dbReference>
<feature type="domain" description="Alkyl hydroperoxide reductase subunit C/ Thiol specific antioxidant" evidence="8">
    <location>
        <begin position="6"/>
        <end position="139"/>
    </location>
</feature>
<evidence type="ECO:0000313" key="9">
    <source>
        <dbReference type="EMBL" id="EFH87935.1"/>
    </source>
</evidence>
<evidence type="ECO:0000259" key="8">
    <source>
        <dbReference type="Pfam" id="PF00578"/>
    </source>
</evidence>
<dbReference type="RefSeq" id="WP_007903558.1">
    <property type="nucleotide sequence ID" value="NZ_ADVG01000001.1"/>
</dbReference>
<dbReference type="PANTHER" id="PTHR42801:SF4">
    <property type="entry name" value="AHPC_TSA FAMILY PROTEIN"/>
    <property type="match status" value="1"/>
</dbReference>
<dbReference type="GO" id="GO:0005737">
    <property type="term" value="C:cytoplasm"/>
    <property type="evidence" value="ECO:0007669"/>
    <property type="project" value="TreeGrafter"/>
</dbReference>
<dbReference type="InterPro" id="IPR036249">
    <property type="entry name" value="Thioredoxin-like_sf"/>
</dbReference>
<comment type="caution">
    <text evidence="9">The sequence shown here is derived from an EMBL/GenBank/DDBJ whole genome shotgun (WGS) entry which is preliminary data.</text>
</comment>
<evidence type="ECO:0000256" key="1">
    <source>
        <dbReference type="ARBA" id="ARBA00003330"/>
    </source>
</evidence>
<accession>D6TBF1</accession>
<keyword evidence="4" id="KW-0560">Oxidoreductase</keyword>
<keyword evidence="6" id="KW-0676">Redox-active center</keyword>
<dbReference type="GO" id="GO:0008379">
    <property type="term" value="F:thioredoxin peroxidase activity"/>
    <property type="evidence" value="ECO:0007669"/>
    <property type="project" value="TreeGrafter"/>
</dbReference>
<protein>
    <recommendedName>
        <fullName evidence="7">Bacterioferritin comigratory protein</fullName>
    </recommendedName>
</protein>
<keyword evidence="3" id="KW-0049">Antioxidant</keyword>
<dbReference type="Gene3D" id="3.40.30.10">
    <property type="entry name" value="Glutaredoxin"/>
    <property type="match status" value="1"/>
</dbReference>
<comment type="function">
    <text evidence="1">Thiol-specific peroxidase that catalyzes the reduction of hydrogen peroxide and organic hydroperoxides to water and alcohols, respectively. Plays a role in cell protection against oxidative stress by detoxifying peroxides and as sensor of hydrogen peroxide-mediated signaling events.</text>
</comment>
<evidence type="ECO:0000256" key="5">
    <source>
        <dbReference type="ARBA" id="ARBA00023157"/>
    </source>
</evidence>
<sequence>MIHEQQVAPDFTLPVVVDSSALLLESVRLEALRGCVVVLTFLPREDLIGTNPLIQDFCAHYSELEQRGIVLYVVCREARSQLHAFALRHHVPFPLLADKEGDVARLYGVWQRKRFLGHTYRGTVRTSILIDKEGIIRHVWSPVNLTGHTQQVIATIERLSLLEERP</sequence>
<dbReference type="PANTHER" id="PTHR42801">
    <property type="entry name" value="THIOREDOXIN-DEPENDENT PEROXIDE REDUCTASE"/>
    <property type="match status" value="1"/>
</dbReference>
<evidence type="ECO:0000313" key="10">
    <source>
        <dbReference type="Proteomes" id="UP000004508"/>
    </source>
</evidence>
<reference evidence="9 10" key="1">
    <citation type="journal article" date="2011" name="Stand. Genomic Sci.">
        <title>Non-contiguous finished genome sequence and contextual data of the filamentous soil bacterium Ktedonobacter racemifer type strain (SOSP1-21).</title>
        <authorList>
            <person name="Chang Y.J."/>
            <person name="Land M."/>
            <person name="Hauser L."/>
            <person name="Chertkov O."/>
            <person name="Del Rio T.G."/>
            <person name="Nolan M."/>
            <person name="Copeland A."/>
            <person name="Tice H."/>
            <person name="Cheng J.F."/>
            <person name="Lucas S."/>
            <person name="Han C."/>
            <person name="Goodwin L."/>
            <person name="Pitluck S."/>
            <person name="Ivanova N."/>
            <person name="Ovchinikova G."/>
            <person name="Pati A."/>
            <person name="Chen A."/>
            <person name="Palaniappan K."/>
            <person name="Mavromatis K."/>
            <person name="Liolios K."/>
            <person name="Brettin T."/>
            <person name="Fiebig A."/>
            <person name="Rohde M."/>
            <person name="Abt B."/>
            <person name="Goker M."/>
            <person name="Detter J.C."/>
            <person name="Woyke T."/>
            <person name="Bristow J."/>
            <person name="Eisen J.A."/>
            <person name="Markowitz V."/>
            <person name="Hugenholtz P."/>
            <person name="Kyrpides N.C."/>
            <person name="Klenk H.P."/>
            <person name="Lapidus A."/>
        </authorList>
    </citation>
    <scope>NUCLEOTIDE SEQUENCE [LARGE SCALE GENOMIC DNA]</scope>
    <source>
        <strain evidence="10">DSM 44963</strain>
    </source>
</reference>
<evidence type="ECO:0000256" key="7">
    <source>
        <dbReference type="ARBA" id="ARBA00041373"/>
    </source>
</evidence>
<dbReference type="OrthoDB" id="9812811at2"/>
<dbReference type="STRING" id="485913.Krac_9295"/>
<evidence type="ECO:0000256" key="6">
    <source>
        <dbReference type="ARBA" id="ARBA00023284"/>
    </source>
</evidence>
<dbReference type="InParanoid" id="D6TBF1"/>
<name>D6TBF1_KTERA</name>
<dbReference type="InterPro" id="IPR000866">
    <property type="entry name" value="AhpC/TSA"/>
</dbReference>
<evidence type="ECO:0000256" key="2">
    <source>
        <dbReference type="ARBA" id="ARBA00022559"/>
    </source>
</evidence>
<dbReference type="InterPro" id="IPR050924">
    <property type="entry name" value="Peroxiredoxin_BCP/PrxQ"/>
</dbReference>
<dbReference type="EMBL" id="ADVG01000001">
    <property type="protein sequence ID" value="EFH87935.1"/>
    <property type="molecule type" value="Genomic_DNA"/>
</dbReference>
<keyword evidence="10" id="KW-1185">Reference proteome</keyword>
<dbReference type="GO" id="GO:0034599">
    <property type="term" value="P:cellular response to oxidative stress"/>
    <property type="evidence" value="ECO:0007669"/>
    <property type="project" value="TreeGrafter"/>
</dbReference>
<evidence type="ECO:0000256" key="3">
    <source>
        <dbReference type="ARBA" id="ARBA00022862"/>
    </source>
</evidence>
<dbReference type="GO" id="GO:0045454">
    <property type="term" value="P:cell redox homeostasis"/>
    <property type="evidence" value="ECO:0007669"/>
    <property type="project" value="TreeGrafter"/>
</dbReference>
<dbReference type="AlphaFoldDB" id="D6TBF1"/>
<dbReference type="Proteomes" id="UP000004508">
    <property type="component" value="Unassembled WGS sequence"/>
</dbReference>
<dbReference type="eggNOG" id="COG1225">
    <property type="taxonomic scope" value="Bacteria"/>
</dbReference>